<comment type="caution">
    <text evidence="1">The sequence shown here is derived from an EMBL/GenBank/DDBJ whole genome shotgun (WGS) entry which is preliminary data.</text>
</comment>
<protein>
    <submittedName>
        <fullName evidence="1">Uncharacterized protein</fullName>
    </submittedName>
</protein>
<dbReference type="Proteomes" id="UP001235094">
    <property type="component" value="Unassembled WGS sequence"/>
</dbReference>
<sequence>MTGKARPLVAYPYPVGAKVEGVDAAGARFAGTVTGIIGPYSVWVDGVGTPVSLISTPPTTDDAFDYDE</sequence>
<evidence type="ECO:0000313" key="1">
    <source>
        <dbReference type="EMBL" id="MDQ0510909.1"/>
    </source>
</evidence>
<keyword evidence="2" id="KW-1185">Reference proteome</keyword>
<dbReference type="RefSeq" id="WP_306889625.1">
    <property type="nucleotide sequence ID" value="NZ_JAUSVR010000004.1"/>
</dbReference>
<proteinExistence type="predicted"/>
<reference evidence="1 2" key="1">
    <citation type="submission" date="2023-07" db="EMBL/GenBank/DDBJ databases">
        <title>Genomic Encyclopedia of Type Strains, Phase IV (KMG-IV): sequencing the most valuable type-strain genomes for metagenomic binning, comparative biology and taxonomic classification.</title>
        <authorList>
            <person name="Goeker M."/>
        </authorList>
    </citation>
    <scope>NUCLEOTIDE SEQUENCE [LARGE SCALE GENOMIC DNA]</scope>
    <source>
        <strain evidence="1 2">DSM 15561</strain>
    </source>
</reference>
<accession>A0ABU0LQD8</accession>
<name>A0ABU0LQD8_9HYPH</name>
<gene>
    <name evidence="1" type="ORF">QOZ99_001797</name>
</gene>
<dbReference type="EMBL" id="JAUSVR010000004">
    <property type="protein sequence ID" value="MDQ0510909.1"/>
    <property type="molecule type" value="Genomic_DNA"/>
</dbReference>
<organism evidence="1 2">
    <name type="scientific">Ancylobacter amanitiformis</name>
    <dbReference type="NCBI Taxonomy" id="217069"/>
    <lineage>
        <taxon>Bacteria</taxon>
        <taxon>Pseudomonadati</taxon>
        <taxon>Pseudomonadota</taxon>
        <taxon>Alphaproteobacteria</taxon>
        <taxon>Hyphomicrobiales</taxon>
        <taxon>Xanthobacteraceae</taxon>
        <taxon>Ancylobacter</taxon>
    </lineage>
</organism>
<evidence type="ECO:0000313" key="2">
    <source>
        <dbReference type="Proteomes" id="UP001235094"/>
    </source>
</evidence>